<feature type="binding site" evidence="14">
    <location>
        <position position="285"/>
    </location>
    <ligand>
        <name>NADPH</name>
        <dbReference type="ChEBI" id="CHEBI:57783"/>
    </ligand>
</feature>
<evidence type="ECO:0000313" key="22">
    <source>
        <dbReference type="Proteomes" id="UP000321332"/>
    </source>
</evidence>
<feature type="domain" description="Glycerol-3-phosphate dehydrogenase NAD-dependent N-terminal" evidence="19">
    <location>
        <begin position="3"/>
        <end position="164"/>
    </location>
</feature>
<feature type="binding site" evidence="14">
    <location>
        <position position="259"/>
    </location>
    <ligand>
        <name>sn-glycerol 3-phosphate</name>
        <dbReference type="ChEBI" id="CHEBI:57597"/>
    </ligand>
</feature>
<name>A0AAE6IKC3_LEUCA</name>
<evidence type="ECO:0000256" key="14">
    <source>
        <dbReference type="HAMAP-Rule" id="MF_00394"/>
    </source>
</evidence>
<feature type="binding site" evidence="14">
    <location>
        <position position="283"/>
    </location>
    <ligand>
        <name>NADPH</name>
        <dbReference type="ChEBI" id="CHEBI:57783"/>
    </ligand>
</feature>
<dbReference type="GO" id="GO:0006650">
    <property type="term" value="P:glycerophospholipid metabolic process"/>
    <property type="evidence" value="ECO:0007669"/>
    <property type="project" value="UniProtKB-UniRule"/>
</dbReference>
<feature type="binding site" evidence="14">
    <location>
        <position position="109"/>
    </location>
    <ligand>
        <name>sn-glycerol 3-phosphate</name>
        <dbReference type="ChEBI" id="CHEBI:57597"/>
    </ligand>
</feature>
<proteinExistence type="inferred from homology"/>
<comment type="function">
    <text evidence="14">Catalyzes the reduction of the glycolytic intermediate dihydroxyacetone phosphate (DHAP) to sn-glycerol 3-phosphate (G3P), the key precursor for phospholipid synthesis.</text>
</comment>
<feature type="binding site" evidence="14">
    <location>
        <position position="142"/>
    </location>
    <ligand>
        <name>sn-glycerol 3-phosphate</name>
        <dbReference type="ChEBI" id="CHEBI:57597"/>
    </ligand>
</feature>
<feature type="binding site" evidence="14">
    <location>
        <position position="140"/>
    </location>
    <ligand>
        <name>sn-glycerol 3-phosphate</name>
        <dbReference type="ChEBI" id="CHEBI:57597"/>
    </ligand>
</feature>
<feature type="binding site" evidence="14">
    <location>
        <position position="12"/>
    </location>
    <ligand>
        <name>NADPH</name>
        <dbReference type="ChEBI" id="CHEBI:57783"/>
    </ligand>
</feature>
<dbReference type="SUPFAM" id="SSF48179">
    <property type="entry name" value="6-phosphogluconate dehydrogenase C-terminal domain-like"/>
    <property type="match status" value="1"/>
</dbReference>
<dbReference type="PRINTS" id="PR00077">
    <property type="entry name" value="GPDHDRGNASE"/>
</dbReference>
<keyword evidence="2 14" id="KW-0444">Lipid biosynthesis</keyword>
<organism evidence="21 22">
    <name type="scientific">Leuconostoc carnosum</name>
    <dbReference type="NCBI Taxonomy" id="1252"/>
    <lineage>
        <taxon>Bacteria</taxon>
        <taxon>Bacillati</taxon>
        <taxon>Bacillota</taxon>
        <taxon>Bacilli</taxon>
        <taxon>Lactobacillales</taxon>
        <taxon>Lactobacillaceae</taxon>
        <taxon>Leuconostoc</taxon>
    </lineage>
</organism>
<keyword evidence="8 14" id="KW-0594">Phospholipid biosynthesis</keyword>
<evidence type="ECO:0000256" key="15">
    <source>
        <dbReference type="PIRSR" id="PIRSR000114-1"/>
    </source>
</evidence>
<feature type="binding site" evidence="17">
    <location>
        <begin position="8"/>
        <end position="13"/>
    </location>
    <ligand>
        <name>NAD(+)</name>
        <dbReference type="ChEBI" id="CHEBI:57540"/>
    </ligand>
</feature>
<comment type="catalytic activity">
    <reaction evidence="10">
        <text>sn-glycerol 3-phosphate + NADP(+) = dihydroxyacetone phosphate + NADPH + H(+)</text>
        <dbReference type="Rhea" id="RHEA:11096"/>
        <dbReference type="ChEBI" id="CHEBI:15378"/>
        <dbReference type="ChEBI" id="CHEBI:57597"/>
        <dbReference type="ChEBI" id="CHEBI:57642"/>
        <dbReference type="ChEBI" id="CHEBI:57783"/>
        <dbReference type="ChEBI" id="CHEBI:58349"/>
        <dbReference type="EC" id="1.1.1.94"/>
    </reaction>
    <physiologicalReaction direction="right-to-left" evidence="10">
        <dbReference type="Rhea" id="RHEA:11098"/>
    </physiologicalReaction>
</comment>
<dbReference type="InterPro" id="IPR013328">
    <property type="entry name" value="6PGD_dom2"/>
</dbReference>
<dbReference type="GO" id="GO:0005975">
    <property type="term" value="P:carbohydrate metabolic process"/>
    <property type="evidence" value="ECO:0007669"/>
    <property type="project" value="InterPro"/>
</dbReference>
<keyword evidence="9 14" id="KW-1208">Phospholipid metabolism</keyword>
<dbReference type="InterPro" id="IPR036291">
    <property type="entry name" value="NAD(P)-bd_dom_sf"/>
</dbReference>
<dbReference type="Pfam" id="PF01210">
    <property type="entry name" value="NAD_Gly3P_dh_N"/>
    <property type="match status" value="1"/>
</dbReference>
<protein>
    <recommendedName>
        <fullName evidence="12 14">Glycerol-3-phosphate dehydrogenase [NAD(P)+]</fullName>
        <ecNumber evidence="11 14">1.1.1.94</ecNumber>
    </recommendedName>
    <alternativeName>
        <fullName evidence="14">NAD(P)(+)-dependent glycerol-3-phosphate dehydrogenase</fullName>
    </alternativeName>
    <alternativeName>
        <fullName evidence="13 14">NAD(P)H-dependent dihydroxyacetone-phosphate reductase</fullName>
    </alternativeName>
</protein>
<dbReference type="OMA" id="NRMFGNM"/>
<dbReference type="AlphaFoldDB" id="A0AAE6IKC3"/>
<dbReference type="GO" id="GO:0005829">
    <property type="term" value="C:cytosol"/>
    <property type="evidence" value="ECO:0007669"/>
    <property type="project" value="TreeGrafter"/>
</dbReference>
<feature type="binding site" evidence="17">
    <location>
        <position position="144"/>
    </location>
    <ligand>
        <name>NAD(+)</name>
        <dbReference type="ChEBI" id="CHEBI:57540"/>
    </ligand>
</feature>
<dbReference type="NCBIfam" id="NF000940">
    <property type="entry name" value="PRK00094.1-2"/>
    <property type="match status" value="1"/>
</dbReference>
<keyword evidence="4 14" id="KW-0521">NADP</keyword>
<comment type="catalytic activity">
    <reaction evidence="14">
        <text>sn-glycerol 3-phosphate + NAD(+) = dihydroxyacetone phosphate + NADH + H(+)</text>
        <dbReference type="Rhea" id="RHEA:11092"/>
        <dbReference type="ChEBI" id="CHEBI:15378"/>
        <dbReference type="ChEBI" id="CHEBI:57540"/>
        <dbReference type="ChEBI" id="CHEBI:57597"/>
        <dbReference type="ChEBI" id="CHEBI:57642"/>
        <dbReference type="ChEBI" id="CHEBI:57945"/>
        <dbReference type="EC" id="1.1.1.94"/>
    </reaction>
</comment>
<evidence type="ECO:0000256" key="13">
    <source>
        <dbReference type="ARBA" id="ARBA00080511"/>
    </source>
</evidence>
<evidence type="ECO:0000256" key="5">
    <source>
        <dbReference type="ARBA" id="ARBA00023002"/>
    </source>
</evidence>
<feature type="binding site" evidence="14">
    <location>
        <position position="195"/>
    </location>
    <ligand>
        <name>sn-glycerol 3-phosphate</name>
        <dbReference type="ChEBI" id="CHEBI:57597"/>
    </ligand>
</feature>
<comment type="caution">
    <text evidence="14">Lacks conserved residue(s) required for the propagation of feature annotation.</text>
</comment>
<feature type="binding site" evidence="14">
    <location>
        <position position="32"/>
    </location>
    <ligand>
        <name>NADPH</name>
        <dbReference type="ChEBI" id="CHEBI:57783"/>
    </ligand>
</feature>
<keyword evidence="5 14" id="KW-0560">Oxidoreductase</keyword>
<dbReference type="GO" id="GO:0047952">
    <property type="term" value="F:glycerol-3-phosphate dehydrogenase [NAD(P)+] activity"/>
    <property type="evidence" value="ECO:0007669"/>
    <property type="project" value="UniProtKB-UniRule"/>
</dbReference>
<feature type="binding site" evidence="14">
    <location>
        <position position="49"/>
    </location>
    <ligand>
        <name>NADPH</name>
        <dbReference type="ChEBI" id="CHEBI:57783"/>
    </ligand>
</feature>
<dbReference type="Gene3D" id="1.10.1040.10">
    <property type="entry name" value="N-(1-d-carboxylethyl)-l-norvaline Dehydrogenase, domain 2"/>
    <property type="match status" value="1"/>
</dbReference>
<dbReference type="GO" id="GO:0046167">
    <property type="term" value="P:glycerol-3-phosphate biosynthetic process"/>
    <property type="evidence" value="ECO:0007669"/>
    <property type="project" value="UniProtKB-UniRule"/>
</dbReference>
<comment type="subcellular location">
    <subcellularLocation>
        <location evidence="14">Cytoplasm</location>
    </subcellularLocation>
</comment>
<evidence type="ECO:0000256" key="7">
    <source>
        <dbReference type="ARBA" id="ARBA00023098"/>
    </source>
</evidence>
<feature type="active site" description="Proton acceptor" evidence="14 15">
    <location>
        <position position="195"/>
    </location>
</feature>
<evidence type="ECO:0000256" key="3">
    <source>
        <dbReference type="ARBA" id="ARBA00022741"/>
    </source>
</evidence>
<feature type="binding site" evidence="16">
    <location>
        <position position="109"/>
    </location>
    <ligand>
        <name>substrate</name>
    </ligand>
</feature>
<feature type="binding site" evidence="14">
    <location>
        <position position="109"/>
    </location>
    <ligand>
        <name>NADPH</name>
        <dbReference type="ChEBI" id="CHEBI:57783"/>
    </ligand>
</feature>
<keyword evidence="3 14" id="KW-0547">Nucleotide-binding</keyword>
<dbReference type="EC" id="1.1.1.94" evidence="11 14"/>
<evidence type="ECO:0000256" key="16">
    <source>
        <dbReference type="PIRSR" id="PIRSR000114-2"/>
    </source>
</evidence>
<dbReference type="FunFam" id="3.40.50.720:FF:000019">
    <property type="entry name" value="Glycerol-3-phosphate dehydrogenase [NAD(P)+]"/>
    <property type="match status" value="1"/>
</dbReference>
<dbReference type="NCBIfam" id="NF000942">
    <property type="entry name" value="PRK00094.1-4"/>
    <property type="match status" value="1"/>
</dbReference>
<dbReference type="InterPro" id="IPR011128">
    <property type="entry name" value="G3P_DH_NAD-dep_N"/>
</dbReference>
<keyword evidence="6 14" id="KW-0520">NAD</keyword>
<dbReference type="InterPro" id="IPR006109">
    <property type="entry name" value="G3P_DH_NAD-dep_C"/>
</dbReference>
<keyword evidence="7 14" id="KW-0443">Lipid metabolism</keyword>
<gene>
    <name evidence="14" type="primary">gpsA</name>
    <name evidence="21" type="ORF">FGL89_02295</name>
</gene>
<evidence type="ECO:0000256" key="1">
    <source>
        <dbReference type="ARBA" id="ARBA00011009"/>
    </source>
</evidence>
<evidence type="ECO:0000256" key="12">
    <source>
        <dbReference type="ARBA" id="ARBA00069372"/>
    </source>
</evidence>
<dbReference type="GO" id="GO:0051287">
    <property type="term" value="F:NAD binding"/>
    <property type="evidence" value="ECO:0007669"/>
    <property type="project" value="InterPro"/>
</dbReference>
<evidence type="ECO:0000256" key="4">
    <source>
        <dbReference type="ARBA" id="ARBA00022857"/>
    </source>
</evidence>
<evidence type="ECO:0000256" key="17">
    <source>
        <dbReference type="PIRSR" id="PIRSR000114-3"/>
    </source>
</evidence>
<comment type="pathway">
    <text evidence="14">Membrane lipid metabolism; glycerophospholipid metabolism.</text>
</comment>
<feature type="binding site" evidence="14">
    <location>
        <position position="258"/>
    </location>
    <ligand>
        <name>sn-glycerol 3-phosphate</name>
        <dbReference type="ChEBI" id="CHEBI:57597"/>
    </ligand>
</feature>
<feature type="binding site" evidence="14">
    <location>
        <position position="259"/>
    </location>
    <ligand>
        <name>NADPH</name>
        <dbReference type="ChEBI" id="CHEBI:57783"/>
    </ligand>
</feature>
<feature type="binding site" evidence="14">
    <location>
        <position position="144"/>
    </location>
    <ligand>
        <name>NADPH</name>
        <dbReference type="ChEBI" id="CHEBI:57783"/>
    </ligand>
</feature>
<dbReference type="Proteomes" id="UP000321332">
    <property type="component" value="Chromosome"/>
</dbReference>
<dbReference type="InterPro" id="IPR008927">
    <property type="entry name" value="6-PGluconate_DH-like_C_sf"/>
</dbReference>
<accession>A0AAE6IKC3</accession>
<reference evidence="21 22" key="1">
    <citation type="submission" date="2019-06" db="EMBL/GenBank/DDBJ databases">
        <title>Genome analyses of bacteria isolated from kimchi.</title>
        <authorList>
            <person name="Lee S."/>
            <person name="Ahn S."/>
            <person name="Roh S."/>
        </authorList>
    </citation>
    <scope>NUCLEOTIDE SEQUENCE [LARGE SCALE GENOMIC DNA]</scope>
    <source>
        <strain evidence="21 22">CBA3620</strain>
    </source>
</reference>
<feature type="binding site" evidence="16">
    <location>
        <begin position="259"/>
        <end position="260"/>
    </location>
    <ligand>
        <name>substrate</name>
    </ligand>
</feature>
<feature type="domain" description="Glycerol-3-phosphate dehydrogenase NAD-dependent C-terminal" evidence="20">
    <location>
        <begin position="184"/>
        <end position="324"/>
    </location>
</feature>
<dbReference type="RefSeq" id="WP_014974015.1">
    <property type="nucleotide sequence ID" value="NZ_BPKR01000004.1"/>
</dbReference>
<comment type="similarity">
    <text evidence="1 14 18">Belongs to the NAD-dependent glycerol-3-phosphate dehydrogenase family.</text>
</comment>
<dbReference type="FunFam" id="1.10.1040.10:FF:000001">
    <property type="entry name" value="Glycerol-3-phosphate dehydrogenase [NAD(P)+]"/>
    <property type="match status" value="1"/>
</dbReference>
<evidence type="ECO:0000256" key="10">
    <source>
        <dbReference type="ARBA" id="ARBA00052716"/>
    </source>
</evidence>
<dbReference type="Pfam" id="PF07479">
    <property type="entry name" value="NAD_Gly3P_dh_C"/>
    <property type="match status" value="1"/>
</dbReference>
<evidence type="ECO:0000256" key="18">
    <source>
        <dbReference type="RuleBase" id="RU000437"/>
    </source>
</evidence>
<dbReference type="GeneID" id="61186557"/>
<feature type="binding site" evidence="14">
    <location>
        <position position="248"/>
    </location>
    <ligand>
        <name>sn-glycerol 3-phosphate</name>
        <dbReference type="ChEBI" id="CHEBI:57597"/>
    </ligand>
</feature>
<dbReference type="EMBL" id="CP042374">
    <property type="protein sequence ID" value="QEA33057.1"/>
    <property type="molecule type" value="Genomic_DNA"/>
</dbReference>
<dbReference type="GO" id="GO:0046168">
    <property type="term" value="P:glycerol-3-phosphate catabolic process"/>
    <property type="evidence" value="ECO:0007669"/>
    <property type="project" value="InterPro"/>
</dbReference>
<evidence type="ECO:0000259" key="19">
    <source>
        <dbReference type="Pfam" id="PF01210"/>
    </source>
</evidence>
<dbReference type="PANTHER" id="PTHR11728">
    <property type="entry name" value="GLYCEROL-3-PHOSPHATE DEHYDROGENASE"/>
    <property type="match status" value="1"/>
</dbReference>
<dbReference type="PIRSF" id="PIRSF000114">
    <property type="entry name" value="Glycerol-3-P_dh"/>
    <property type="match status" value="1"/>
</dbReference>
<sequence>MTKIAVLGAGSWGTALANTAAENGHDVRLWTHNTDQAEEINTQHTNTKYLPQAKLIDKLMATSNMALAVSDVEIVLSVVPTKAVREVAKQLGEVLKKQSHTVILAHATKGLEQGTYKRISEMLAEEVPALYRSALVVVSGPSHAEDVIKHDLTAVSIASSDESAARLLQKVLSNNTFRAYTNDDLLGSELFAALKNIVAIGSGALIGLGYGANAQAALLTRSLVEMRALGLAMGAKEKTLYELAGIGDLIVTGMSPNSRNYRAGLGLGQGKTLEQVESDMGMVIEGVNTTKAVYDFAQDYKVDMPITVAIYQVLYENKPIREAISDLMGRPLKSED</sequence>
<feature type="binding site" evidence="14">
    <location>
        <position position="11"/>
    </location>
    <ligand>
        <name>NADPH</name>
        <dbReference type="ChEBI" id="CHEBI:57783"/>
    </ligand>
</feature>
<dbReference type="PANTHER" id="PTHR11728:SF1">
    <property type="entry name" value="GLYCEROL-3-PHOSPHATE DEHYDROGENASE [NAD(+)] 2, CHLOROPLASTIC"/>
    <property type="match status" value="1"/>
</dbReference>
<evidence type="ECO:0000256" key="2">
    <source>
        <dbReference type="ARBA" id="ARBA00022516"/>
    </source>
</evidence>
<feature type="binding site" evidence="14">
    <location>
        <position position="260"/>
    </location>
    <ligand>
        <name>sn-glycerol 3-phosphate</name>
        <dbReference type="ChEBI" id="CHEBI:57597"/>
    </ligand>
</feature>
<dbReference type="GO" id="GO:0008654">
    <property type="term" value="P:phospholipid biosynthetic process"/>
    <property type="evidence" value="ECO:0007669"/>
    <property type="project" value="UniProtKB-KW"/>
</dbReference>
<dbReference type="Gene3D" id="3.40.50.720">
    <property type="entry name" value="NAD(P)-binding Rossmann-like Domain"/>
    <property type="match status" value="1"/>
</dbReference>
<dbReference type="NCBIfam" id="NF000941">
    <property type="entry name" value="PRK00094.1-3"/>
    <property type="match status" value="1"/>
</dbReference>
<evidence type="ECO:0000259" key="20">
    <source>
        <dbReference type="Pfam" id="PF07479"/>
    </source>
</evidence>
<dbReference type="PROSITE" id="PS00957">
    <property type="entry name" value="NAD_G3PDH"/>
    <property type="match status" value="1"/>
</dbReference>
<dbReference type="InterPro" id="IPR006168">
    <property type="entry name" value="G3P_DH_NAD-dep"/>
</dbReference>
<evidence type="ECO:0000256" key="9">
    <source>
        <dbReference type="ARBA" id="ARBA00023264"/>
    </source>
</evidence>
<dbReference type="SUPFAM" id="SSF51735">
    <property type="entry name" value="NAD(P)-binding Rossmann-fold domains"/>
    <property type="match status" value="1"/>
</dbReference>
<keyword evidence="14" id="KW-0963">Cytoplasm</keyword>
<evidence type="ECO:0000256" key="6">
    <source>
        <dbReference type="ARBA" id="ARBA00023027"/>
    </source>
</evidence>
<dbReference type="HAMAP" id="MF_00394">
    <property type="entry name" value="NAD_Glyc3P_dehydrog"/>
    <property type="match status" value="1"/>
</dbReference>
<evidence type="ECO:0000256" key="11">
    <source>
        <dbReference type="ARBA" id="ARBA00066687"/>
    </source>
</evidence>
<evidence type="ECO:0000256" key="8">
    <source>
        <dbReference type="ARBA" id="ARBA00023209"/>
    </source>
</evidence>
<feature type="binding site" evidence="17">
    <location>
        <position position="259"/>
    </location>
    <ligand>
        <name>NAD(+)</name>
        <dbReference type="ChEBI" id="CHEBI:57540"/>
    </ligand>
</feature>
<evidence type="ECO:0000313" key="21">
    <source>
        <dbReference type="EMBL" id="QEA33057.1"/>
    </source>
</evidence>